<dbReference type="Pfam" id="PF00805">
    <property type="entry name" value="Pentapeptide"/>
    <property type="match status" value="1"/>
</dbReference>
<accession>A0A081NMB0</accession>
<feature type="domain" description="Potassium channel" evidence="3">
    <location>
        <begin position="231"/>
        <end position="316"/>
    </location>
</feature>
<gene>
    <name evidence="4" type="ORF">GZ78_06670</name>
</gene>
<keyword evidence="2" id="KW-1133">Transmembrane helix</keyword>
<dbReference type="PANTHER" id="PTHR47485:SF1">
    <property type="entry name" value="THYLAKOID LUMENAL 17.4 KDA PROTEIN, CHLOROPLASTIC"/>
    <property type="match status" value="1"/>
</dbReference>
<feature type="transmembrane region" description="Helical" evidence="2">
    <location>
        <begin position="222"/>
        <end position="240"/>
    </location>
</feature>
<proteinExistence type="predicted"/>
<keyword evidence="5" id="KW-1185">Reference proteome</keyword>
<sequence>MGERSGPCKEAASEGSHYCFWHDIKADKSGDNVRVLLEERAHKGPPMEGFCLKGANLDNLDLVSPEGKAYQLINSDLSRCSLVRAHLYRADLSGNNLLKADLSRANLHRTSLIGANLLGVNFKAARIEHVNFGDAFLQEEKARQERQNGDELKARELFEEAEEVARNIRKHCEAQGLFHNAGEFFHREMTFHRYRFPCLSWHRMVSKVVDLLSGYGEKPERVVLFSASFIVFCSLFYFFLGIEDGDVPVHYQAGQPFYNNLINWLETLYFSVVTFTTLGYGDLTPIGLSRLVAAIEAFIGSFTLALFVVVFVKKMTR</sequence>
<organism evidence="4 5">
    <name type="scientific">Endozoicomonas numazuensis</name>
    <dbReference type="NCBI Taxonomy" id="1137799"/>
    <lineage>
        <taxon>Bacteria</taxon>
        <taxon>Pseudomonadati</taxon>
        <taxon>Pseudomonadota</taxon>
        <taxon>Gammaproteobacteria</taxon>
        <taxon>Oceanospirillales</taxon>
        <taxon>Endozoicomonadaceae</taxon>
        <taxon>Endozoicomonas</taxon>
    </lineage>
</organism>
<comment type="caution">
    <text evidence="4">The sequence shown here is derived from an EMBL/GenBank/DDBJ whole genome shotgun (WGS) entry which is preliminary data.</text>
</comment>
<evidence type="ECO:0000256" key="2">
    <source>
        <dbReference type="SAM" id="Phobius"/>
    </source>
</evidence>
<keyword evidence="2" id="KW-0472">Membrane</keyword>
<protein>
    <recommendedName>
        <fullName evidence="3">Potassium channel domain-containing protein</fullName>
    </recommendedName>
</protein>
<dbReference type="Gene3D" id="2.160.20.80">
    <property type="entry name" value="E3 ubiquitin-protein ligase SopA"/>
    <property type="match status" value="1"/>
</dbReference>
<evidence type="ECO:0000313" key="5">
    <source>
        <dbReference type="Proteomes" id="UP000028073"/>
    </source>
</evidence>
<evidence type="ECO:0000313" key="4">
    <source>
        <dbReference type="EMBL" id="KEQ19583.1"/>
    </source>
</evidence>
<dbReference type="PANTHER" id="PTHR47485">
    <property type="entry name" value="THYLAKOID LUMENAL 17.4 KDA PROTEIN, CHLOROPLASTIC"/>
    <property type="match status" value="1"/>
</dbReference>
<dbReference type="eggNOG" id="COG1357">
    <property type="taxonomic scope" value="Bacteria"/>
</dbReference>
<dbReference type="InterPro" id="IPR001646">
    <property type="entry name" value="5peptide_repeat"/>
</dbReference>
<dbReference type="Proteomes" id="UP000028073">
    <property type="component" value="Unassembled WGS sequence"/>
</dbReference>
<dbReference type="InterPro" id="IPR013099">
    <property type="entry name" value="K_chnl_dom"/>
</dbReference>
<evidence type="ECO:0000256" key="1">
    <source>
        <dbReference type="ARBA" id="ARBA00022737"/>
    </source>
</evidence>
<keyword evidence="1" id="KW-0677">Repeat</keyword>
<dbReference type="SUPFAM" id="SSF81324">
    <property type="entry name" value="Voltage-gated potassium channels"/>
    <property type="match status" value="1"/>
</dbReference>
<reference evidence="4 5" key="1">
    <citation type="submission" date="2014-06" db="EMBL/GenBank/DDBJ databases">
        <title>Whole Genome Sequences of Three Symbiotic Endozoicomonas Bacteria.</title>
        <authorList>
            <person name="Neave M.J."/>
            <person name="Apprill A."/>
            <person name="Voolstra C.R."/>
        </authorList>
    </citation>
    <scope>NUCLEOTIDE SEQUENCE [LARGE SCALE GENOMIC DNA]</scope>
    <source>
        <strain evidence="4 5">DSM 25634</strain>
    </source>
</reference>
<evidence type="ECO:0000259" key="3">
    <source>
        <dbReference type="Pfam" id="PF07885"/>
    </source>
</evidence>
<dbReference type="Pfam" id="PF07885">
    <property type="entry name" value="Ion_trans_2"/>
    <property type="match status" value="1"/>
</dbReference>
<dbReference type="EMBL" id="JOKH01000001">
    <property type="protein sequence ID" value="KEQ19583.1"/>
    <property type="molecule type" value="Genomic_DNA"/>
</dbReference>
<name>A0A081NMB0_9GAMM</name>
<dbReference type="AlphaFoldDB" id="A0A081NMB0"/>
<keyword evidence="2" id="KW-0812">Transmembrane</keyword>
<dbReference type="STRING" id="1137799.GZ78_06670"/>
<feature type="transmembrane region" description="Helical" evidence="2">
    <location>
        <begin position="261"/>
        <end position="280"/>
    </location>
</feature>
<dbReference type="SUPFAM" id="SSF141571">
    <property type="entry name" value="Pentapeptide repeat-like"/>
    <property type="match status" value="1"/>
</dbReference>
<feature type="transmembrane region" description="Helical" evidence="2">
    <location>
        <begin position="292"/>
        <end position="312"/>
    </location>
</feature>
<dbReference type="Gene3D" id="1.10.287.70">
    <property type="match status" value="1"/>
</dbReference>